<accession>A0A328BH94</accession>
<protein>
    <recommendedName>
        <fullName evidence="3">DUF4249 domain-containing protein</fullName>
    </recommendedName>
</protein>
<evidence type="ECO:0000313" key="1">
    <source>
        <dbReference type="EMBL" id="RAK66015.1"/>
    </source>
</evidence>
<evidence type="ECO:0000313" key="2">
    <source>
        <dbReference type="Proteomes" id="UP000248553"/>
    </source>
</evidence>
<proteinExistence type="predicted"/>
<sequence>MKPIRMILAPLPAPRRAALGLLLAVAALLTTGCGLQKDVEVELPAEPAQLVVECYLENGRVPEMTVSETVPYLSAPAATVLTDVTVTLTSPTGRVETLTFRPGRNPVTRKLYTHRGQRILRMQPGDTWQLTVKDTKGRVVTGAATMPAAVPFDTVEWKFNDRPLDERRALVTARFQDPPGVGDYYRFQIHRDSISGAREVDYTPDDRLLDGQLITLGTSYEFEPDDTLFVTLYHLDRPYYRFLQSVDDAQSANGNPFGQPAAVQSTVQGGIGVFTILNYQRRQIIVR</sequence>
<gene>
    <name evidence="1" type="ORF">DLM85_15025</name>
</gene>
<dbReference type="Pfam" id="PF14054">
    <property type="entry name" value="DUF4249"/>
    <property type="match status" value="1"/>
</dbReference>
<dbReference type="Proteomes" id="UP000248553">
    <property type="component" value="Unassembled WGS sequence"/>
</dbReference>
<dbReference type="InterPro" id="IPR025345">
    <property type="entry name" value="DUF4249"/>
</dbReference>
<reference evidence="2" key="1">
    <citation type="submission" date="2018-05" db="EMBL/GenBank/DDBJ databases">
        <authorList>
            <person name="Nie L."/>
        </authorList>
    </citation>
    <scope>NUCLEOTIDE SEQUENCE [LARGE SCALE GENOMIC DNA]</scope>
    <source>
        <strain evidence="2">NL</strain>
    </source>
</reference>
<dbReference type="PROSITE" id="PS51257">
    <property type="entry name" value="PROKAR_LIPOPROTEIN"/>
    <property type="match status" value="1"/>
</dbReference>
<name>A0A328BH94_9BACT</name>
<organism evidence="1 2">
    <name type="scientific">Hymenobacter edaphi</name>
    <dbReference type="NCBI Taxonomy" id="2211146"/>
    <lineage>
        <taxon>Bacteria</taxon>
        <taxon>Pseudomonadati</taxon>
        <taxon>Bacteroidota</taxon>
        <taxon>Cytophagia</taxon>
        <taxon>Cytophagales</taxon>
        <taxon>Hymenobacteraceae</taxon>
        <taxon>Hymenobacter</taxon>
    </lineage>
</organism>
<evidence type="ECO:0008006" key="3">
    <source>
        <dbReference type="Google" id="ProtNLM"/>
    </source>
</evidence>
<keyword evidence="2" id="KW-1185">Reference proteome</keyword>
<comment type="caution">
    <text evidence="1">The sequence shown here is derived from an EMBL/GenBank/DDBJ whole genome shotgun (WGS) entry which is preliminary data.</text>
</comment>
<dbReference type="AlphaFoldDB" id="A0A328BH94"/>
<dbReference type="OrthoDB" id="1117499at2"/>
<dbReference type="EMBL" id="QHKM01000004">
    <property type="protein sequence ID" value="RAK66015.1"/>
    <property type="molecule type" value="Genomic_DNA"/>
</dbReference>